<dbReference type="NCBIfam" id="TIGR00046">
    <property type="entry name" value="RsmE family RNA methyltransferase"/>
    <property type="match status" value="1"/>
</dbReference>
<dbReference type="Pfam" id="PF20260">
    <property type="entry name" value="PUA_4"/>
    <property type="match status" value="1"/>
</dbReference>
<gene>
    <name evidence="13" type="ORF">A3H53_01195</name>
</gene>
<comment type="catalytic activity">
    <reaction evidence="9 10">
        <text>uridine(1498) in 16S rRNA + S-adenosyl-L-methionine = N(3)-methyluridine(1498) in 16S rRNA + S-adenosyl-L-homocysteine + H(+)</text>
        <dbReference type="Rhea" id="RHEA:42920"/>
        <dbReference type="Rhea" id="RHEA-COMP:10283"/>
        <dbReference type="Rhea" id="RHEA-COMP:10284"/>
        <dbReference type="ChEBI" id="CHEBI:15378"/>
        <dbReference type="ChEBI" id="CHEBI:57856"/>
        <dbReference type="ChEBI" id="CHEBI:59789"/>
        <dbReference type="ChEBI" id="CHEBI:65315"/>
        <dbReference type="ChEBI" id="CHEBI:74502"/>
        <dbReference type="EC" id="2.1.1.193"/>
    </reaction>
</comment>
<dbReference type="CDD" id="cd18084">
    <property type="entry name" value="RsmE-like"/>
    <property type="match status" value="1"/>
</dbReference>
<dbReference type="EC" id="2.1.1.193" evidence="10"/>
<dbReference type="Pfam" id="PF04452">
    <property type="entry name" value="Methyltrans_RNA"/>
    <property type="match status" value="1"/>
</dbReference>
<dbReference type="SUPFAM" id="SSF88697">
    <property type="entry name" value="PUA domain-like"/>
    <property type="match status" value="1"/>
</dbReference>
<reference evidence="13 14" key="1">
    <citation type="journal article" date="2016" name="Nat. Commun.">
        <title>Thousands of microbial genomes shed light on interconnected biogeochemical processes in an aquifer system.</title>
        <authorList>
            <person name="Anantharaman K."/>
            <person name="Brown C.T."/>
            <person name="Hug L.A."/>
            <person name="Sharon I."/>
            <person name="Castelle C.J."/>
            <person name="Probst A.J."/>
            <person name="Thomas B.C."/>
            <person name="Singh A."/>
            <person name="Wilkins M.J."/>
            <person name="Karaoz U."/>
            <person name="Brodie E.L."/>
            <person name="Williams K.H."/>
            <person name="Hubbard S.S."/>
            <person name="Banfield J.F."/>
        </authorList>
    </citation>
    <scope>NUCLEOTIDE SEQUENCE [LARGE SCALE GENOMIC DNA]</scope>
</reference>
<proteinExistence type="inferred from homology"/>
<dbReference type="InterPro" id="IPR046887">
    <property type="entry name" value="RsmE_PUA-like"/>
</dbReference>
<sequence>MKIHRFIINKDLVEGRLEVVDNELFNQLKNVLRLGVGSKVSLADSKGREALAEIKGFKKGSIELQLQEAFRNDKEPAREVTLYCSVLKRENFELVVQKATEVGVKRIFPLVAERTVKLNLKMERLQKIIKEAAEQSGRAVVPILYEPVSFKGAVTHAKENSLNLFFDISGVSLKKNLGAQKNSIGVFIGPEGGWTAKELESARESKFEIVSLGKLTLRAETAAIVASYIAVNNGI</sequence>
<evidence type="ECO:0000259" key="12">
    <source>
        <dbReference type="Pfam" id="PF20260"/>
    </source>
</evidence>
<dbReference type="EMBL" id="MFVK01000032">
    <property type="protein sequence ID" value="OGI98614.1"/>
    <property type="molecule type" value="Genomic_DNA"/>
</dbReference>
<evidence type="ECO:0000256" key="10">
    <source>
        <dbReference type="PIRNR" id="PIRNR015601"/>
    </source>
</evidence>
<dbReference type="Gene3D" id="3.40.1280.10">
    <property type="match status" value="1"/>
</dbReference>
<dbReference type="Proteomes" id="UP000176479">
    <property type="component" value="Unassembled WGS sequence"/>
</dbReference>
<dbReference type="InterPro" id="IPR006700">
    <property type="entry name" value="RsmE"/>
</dbReference>
<keyword evidence="3 10" id="KW-0963">Cytoplasm</keyword>
<dbReference type="InterPro" id="IPR046886">
    <property type="entry name" value="RsmE_MTase_dom"/>
</dbReference>
<dbReference type="InterPro" id="IPR029026">
    <property type="entry name" value="tRNA_m1G_MTases_N"/>
</dbReference>
<name>A0A1F6XWY2_9BACT</name>
<evidence type="ECO:0000256" key="4">
    <source>
        <dbReference type="ARBA" id="ARBA00022552"/>
    </source>
</evidence>
<keyword evidence="7 10" id="KW-0949">S-adenosyl-L-methionine</keyword>
<evidence type="ECO:0000256" key="6">
    <source>
        <dbReference type="ARBA" id="ARBA00022679"/>
    </source>
</evidence>
<dbReference type="AlphaFoldDB" id="A0A1F6XWY2"/>
<evidence type="ECO:0000256" key="1">
    <source>
        <dbReference type="ARBA" id="ARBA00004496"/>
    </source>
</evidence>
<comment type="subcellular location">
    <subcellularLocation>
        <location evidence="1 10">Cytoplasm</location>
    </subcellularLocation>
</comment>
<evidence type="ECO:0000256" key="7">
    <source>
        <dbReference type="ARBA" id="ARBA00022691"/>
    </source>
</evidence>
<evidence type="ECO:0000313" key="13">
    <source>
        <dbReference type="EMBL" id="OGI98614.1"/>
    </source>
</evidence>
<organism evidence="13 14">
    <name type="scientific">Candidatus Nomurabacteria bacterium RIFCSPLOWO2_02_FULL_40_10</name>
    <dbReference type="NCBI Taxonomy" id="1801786"/>
    <lineage>
        <taxon>Bacteria</taxon>
        <taxon>Candidatus Nomuraibacteriota</taxon>
    </lineage>
</organism>
<dbReference type="GO" id="GO:0005737">
    <property type="term" value="C:cytoplasm"/>
    <property type="evidence" value="ECO:0007669"/>
    <property type="project" value="UniProtKB-SubCell"/>
</dbReference>
<evidence type="ECO:0000256" key="3">
    <source>
        <dbReference type="ARBA" id="ARBA00022490"/>
    </source>
</evidence>
<protein>
    <recommendedName>
        <fullName evidence="10">Ribosomal RNA small subunit methyltransferase E</fullName>
        <ecNumber evidence="10">2.1.1.193</ecNumber>
    </recommendedName>
</protein>
<accession>A0A1F6XWY2</accession>
<dbReference type="PANTHER" id="PTHR30027">
    <property type="entry name" value="RIBOSOMAL RNA SMALL SUBUNIT METHYLTRANSFERASE E"/>
    <property type="match status" value="1"/>
</dbReference>
<dbReference type="PIRSF" id="PIRSF015601">
    <property type="entry name" value="MTase_slr0722"/>
    <property type="match status" value="1"/>
</dbReference>
<keyword evidence="4 10" id="KW-0698">rRNA processing</keyword>
<dbReference type="GO" id="GO:0070475">
    <property type="term" value="P:rRNA base methylation"/>
    <property type="evidence" value="ECO:0007669"/>
    <property type="project" value="TreeGrafter"/>
</dbReference>
<evidence type="ECO:0000256" key="2">
    <source>
        <dbReference type="ARBA" id="ARBA00005528"/>
    </source>
</evidence>
<keyword evidence="6 10" id="KW-0808">Transferase</keyword>
<comment type="similarity">
    <text evidence="2 10">Belongs to the RNA methyltransferase RsmE family.</text>
</comment>
<dbReference type="GO" id="GO:0070042">
    <property type="term" value="F:rRNA (uridine-N3-)-methyltransferase activity"/>
    <property type="evidence" value="ECO:0007669"/>
    <property type="project" value="TreeGrafter"/>
</dbReference>
<dbReference type="SUPFAM" id="SSF75217">
    <property type="entry name" value="alpha/beta knot"/>
    <property type="match status" value="1"/>
</dbReference>
<comment type="function">
    <text evidence="8 10">Specifically methylates the N3 position of the uracil ring of uridine 1498 (m3U1498) in 16S rRNA. Acts on the fully assembled 30S ribosomal subunit.</text>
</comment>
<feature type="domain" description="Ribosomal RNA small subunit methyltransferase E PUA-like" evidence="12">
    <location>
        <begin position="22"/>
        <end position="66"/>
    </location>
</feature>
<evidence type="ECO:0000313" key="14">
    <source>
        <dbReference type="Proteomes" id="UP000176479"/>
    </source>
</evidence>
<evidence type="ECO:0000259" key="11">
    <source>
        <dbReference type="Pfam" id="PF04452"/>
    </source>
</evidence>
<comment type="caution">
    <text evidence="13">The sequence shown here is derived from an EMBL/GenBank/DDBJ whole genome shotgun (WGS) entry which is preliminary data.</text>
</comment>
<dbReference type="InterPro" id="IPR029028">
    <property type="entry name" value="Alpha/beta_knot_MTases"/>
</dbReference>
<keyword evidence="5 10" id="KW-0489">Methyltransferase</keyword>
<feature type="domain" description="Ribosomal RNA small subunit methyltransferase E methyltransferase" evidence="11">
    <location>
        <begin position="76"/>
        <end position="227"/>
    </location>
</feature>
<dbReference type="InterPro" id="IPR015947">
    <property type="entry name" value="PUA-like_sf"/>
</dbReference>
<evidence type="ECO:0000256" key="9">
    <source>
        <dbReference type="ARBA" id="ARBA00047944"/>
    </source>
</evidence>
<evidence type="ECO:0000256" key="5">
    <source>
        <dbReference type="ARBA" id="ARBA00022603"/>
    </source>
</evidence>
<dbReference type="PANTHER" id="PTHR30027:SF3">
    <property type="entry name" value="16S RRNA (URACIL(1498)-N(3))-METHYLTRANSFERASE"/>
    <property type="match status" value="1"/>
</dbReference>
<evidence type="ECO:0000256" key="8">
    <source>
        <dbReference type="ARBA" id="ARBA00025699"/>
    </source>
</evidence>